<keyword evidence="3" id="KW-0805">Transcription regulation</keyword>
<gene>
    <name evidence="8" type="ORF">SEUCBS140593_009154</name>
</gene>
<keyword evidence="2" id="KW-0862">Zinc</keyword>
<keyword evidence="9" id="KW-1185">Reference proteome</keyword>
<feature type="region of interest" description="Disordered" evidence="7">
    <location>
        <begin position="341"/>
        <end position="402"/>
    </location>
</feature>
<evidence type="ECO:0000256" key="2">
    <source>
        <dbReference type="ARBA" id="ARBA00022833"/>
    </source>
</evidence>
<keyword evidence="6" id="KW-0539">Nucleus</keyword>
<protein>
    <submittedName>
        <fullName evidence="8">Uncharacterized protein</fullName>
    </submittedName>
</protein>
<dbReference type="PANTHER" id="PTHR31313:SF81">
    <property type="entry name" value="TY1 ENHANCER ACTIVATOR"/>
    <property type="match status" value="1"/>
</dbReference>
<feature type="compositionally biased region" description="Low complexity" evidence="7">
    <location>
        <begin position="359"/>
        <end position="380"/>
    </location>
</feature>
<sequence>MFFHLQYIHLFRPFLKYTPKTSPLPAHVSPRRICTSNAGAISKLMRLYKKIYNLRQICNIAVYMIHSACTIHLLNLPEKTAKRNIIHGVKQLEEIAEDWLCARRTLSIISVLARKWGVELPEEASQVLQRSDEKYGTFSTADVPSPNLSIGSATGIPGSSNSPLQNQDFGDNGPQATGNSPTASLQNAVVKSEQYGAGGLAITTMPGLFEQYSQQSPSFQDFSTPGVTPEYLSGLTKVSSPTAGGARPSSKHGALPPGTGSSSGRPPVVTVGGSMPGINTWAMPPNVSQPIQGYQQAQLAYSQPTSQPDIQQNTYGVDSQDWFLKEGVSWQHNFETWGFTQQRSQVPVSPTNPPHDQESQQQQQQQNQHPQQSQRQQQQQKPRTSHTPTSTDNNSTPISDSSFFLFRGAQGSDLDMSFDDLTGAGGNLDGL</sequence>
<feature type="compositionally biased region" description="Low complexity" evidence="7">
    <location>
        <begin position="256"/>
        <end position="267"/>
    </location>
</feature>
<dbReference type="EMBL" id="CAWUHD010000142">
    <property type="protein sequence ID" value="CAK7235055.1"/>
    <property type="molecule type" value="Genomic_DNA"/>
</dbReference>
<name>A0ABP0CVR5_9PEZI</name>
<feature type="region of interest" description="Disordered" evidence="7">
    <location>
        <begin position="233"/>
        <end position="270"/>
    </location>
</feature>
<dbReference type="PANTHER" id="PTHR31313">
    <property type="entry name" value="TY1 ENHANCER ACTIVATOR"/>
    <property type="match status" value="1"/>
</dbReference>
<keyword evidence="5" id="KW-0804">Transcription</keyword>
<accession>A0ABP0CVR5</accession>
<evidence type="ECO:0000256" key="6">
    <source>
        <dbReference type="ARBA" id="ARBA00023242"/>
    </source>
</evidence>
<comment type="caution">
    <text evidence="8">The sequence shown here is derived from an EMBL/GenBank/DDBJ whole genome shotgun (WGS) entry which is preliminary data.</text>
</comment>
<evidence type="ECO:0000313" key="8">
    <source>
        <dbReference type="EMBL" id="CAK7235055.1"/>
    </source>
</evidence>
<evidence type="ECO:0000256" key="3">
    <source>
        <dbReference type="ARBA" id="ARBA00023015"/>
    </source>
</evidence>
<keyword evidence="1" id="KW-0479">Metal-binding</keyword>
<dbReference type="CDD" id="cd12148">
    <property type="entry name" value="fungal_TF_MHR"/>
    <property type="match status" value="1"/>
</dbReference>
<proteinExistence type="predicted"/>
<reference evidence="8 9" key="1">
    <citation type="submission" date="2024-01" db="EMBL/GenBank/DDBJ databases">
        <authorList>
            <person name="Allen C."/>
            <person name="Tagirdzhanova G."/>
        </authorList>
    </citation>
    <scope>NUCLEOTIDE SEQUENCE [LARGE SCALE GENOMIC DNA]</scope>
</reference>
<evidence type="ECO:0000256" key="4">
    <source>
        <dbReference type="ARBA" id="ARBA00023125"/>
    </source>
</evidence>
<keyword evidence="4" id="KW-0238">DNA-binding</keyword>
<evidence type="ECO:0000256" key="1">
    <source>
        <dbReference type="ARBA" id="ARBA00022723"/>
    </source>
</evidence>
<evidence type="ECO:0000313" key="9">
    <source>
        <dbReference type="Proteomes" id="UP001642482"/>
    </source>
</evidence>
<feature type="region of interest" description="Disordered" evidence="7">
    <location>
        <begin position="138"/>
        <end position="183"/>
    </location>
</feature>
<organism evidence="8 9">
    <name type="scientific">Sporothrix eucalyptigena</name>
    <dbReference type="NCBI Taxonomy" id="1812306"/>
    <lineage>
        <taxon>Eukaryota</taxon>
        <taxon>Fungi</taxon>
        <taxon>Dikarya</taxon>
        <taxon>Ascomycota</taxon>
        <taxon>Pezizomycotina</taxon>
        <taxon>Sordariomycetes</taxon>
        <taxon>Sordariomycetidae</taxon>
        <taxon>Ophiostomatales</taxon>
        <taxon>Ophiostomataceae</taxon>
        <taxon>Sporothrix</taxon>
    </lineage>
</organism>
<dbReference type="Proteomes" id="UP001642482">
    <property type="component" value="Unassembled WGS sequence"/>
</dbReference>
<evidence type="ECO:0000256" key="5">
    <source>
        <dbReference type="ARBA" id="ARBA00023163"/>
    </source>
</evidence>
<feature type="compositionally biased region" description="Polar residues" evidence="7">
    <location>
        <begin position="381"/>
        <end position="402"/>
    </location>
</feature>
<evidence type="ECO:0000256" key="7">
    <source>
        <dbReference type="SAM" id="MobiDB-lite"/>
    </source>
</evidence>
<dbReference type="InterPro" id="IPR051615">
    <property type="entry name" value="Transcr_Regulatory_Elem"/>
</dbReference>